<proteinExistence type="predicted"/>
<accession>A0A0G0YX72</accession>
<dbReference type="EMBL" id="LCCZ01000059">
    <property type="protein sequence ID" value="KKS41202.1"/>
    <property type="molecule type" value="Genomic_DNA"/>
</dbReference>
<reference evidence="1 2" key="1">
    <citation type="journal article" date="2015" name="Nature">
        <title>rRNA introns, odd ribosomes, and small enigmatic genomes across a large radiation of phyla.</title>
        <authorList>
            <person name="Brown C.T."/>
            <person name="Hug L.A."/>
            <person name="Thomas B.C."/>
            <person name="Sharon I."/>
            <person name="Castelle C.J."/>
            <person name="Singh A."/>
            <person name="Wilkins M.J."/>
            <person name="Williams K.H."/>
            <person name="Banfield J.F."/>
        </authorList>
    </citation>
    <scope>NUCLEOTIDE SEQUENCE [LARGE SCALE GENOMIC DNA]</scope>
</reference>
<evidence type="ECO:0000313" key="1">
    <source>
        <dbReference type="EMBL" id="KKS41202.1"/>
    </source>
</evidence>
<dbReference type="Proteomes" id="UP000034875">
    <property type="component" value="Unassembled WGS sequence"/>
</dbReference>
<evidence type="ECO:0000313" key="2">
    <source>
        <dbReference type="Proteomes" id="UP000034875"/>
    </source>
</evidence>
<organism evidence="1 2">
    <name type="scientific">candidate division CPR1 bacterium GW2011_GWA2_42_17</name>
    <dbReference type="NCBI Taxonomy" id="1618341"/>
    <lineage>
        <taxon>Bacteria</taxon>
        <taxon>candidate division CPR1</taxon>
    </lineage>
</organism>
<comment type="caution">
    <text evidence="1">The sequence shown here is derived from an EMBL/GenBank/DDBJ whole genome shotgun (WGS) entry which is preliminary data.</text>
</comment>
<sequence>MKGDSGVRALIYLDGLDISRSSRLCRFVVGLQQRILLVLQKSFTEPIVSDLEDILVVLSYGSLQIVSTRGFDPFLRVTILLLKEGEFLNWTLLPQLDKQALATVVLGWLKTIGIASRTLVLFQWLEADHINILSTVDYLERNRNYIDPVLLITAGSIL</sequence>
<gene>
    <name evidence="1" type="ORF">UV05_C0059G0005</name>
</gene>
<protein>
    <submittedName>
        <fullName evidence="1">Uncharacterized protein</fullName>
    </submittedName>
</protein>
<dbReference type="AlphaFoldDB" id="A0A0G0YX72"/>
<name>A0A0G0YX72_9BACT</name>